<gene>
    <name evidence="9" type="ORF">ODALV1_LOCUS9347</name>
</gene>
<name>A0ABP1QB48_9HEXA</name>
<organism evidence="9 10">
    <name type="scientific">Orchesella dallaii</name>
    <dbReference type="NCBI Taxonomy" id="48710"/>
    <lineage>
        <taxon>Eukaryota</taxon>
        <taxon>Metazoa</taxon>
        <taxon>Ecdysozoa</taxon>
        <taxon>Arthropoda</taxon>
        <taxon>Hexapoda</taxon>
        <taxon>Collembola</taxon>
        <taxon>Entomobryomorpha</taxon>
        <taxon>Entomobryoidea</taxon>
        <taxon>Orchesellidae</taxon>
        <taxon>Orchesellinae</taxon>
        <taxon>Orchesella</taxon>
    </lineage>
</organism>
<evidence type="ECO:0000256" key="3">
    <source>
        <dbReference type="ARBA" id="ARBA00022600"/>
    </source>
</evidence>
<evidence type="ECO:0000256" key="4">
    <source>
        <dbReference type="ARBA" id="ARBA00022860"/>
    </source>
</evidence>
<dbReference type="SUPFAM" id="SSF48208">
    <property type="entry name" value="Six-hairpin glycosidases"/>
    <property type="match status" value="1"/>
</dbReference>
<dbReference type="InterPro" id="IPR011613">
    <property type="entry name" value="GH15-like"/>
</dbReference>
<keyword evidence="6" id="KW-0449">Lipoprotein</keyword>
<keyword evidence="6" id="KW-0636">Prenylation</keyword>
<evidence type="ECO:0000313" key="10">
    <source>
        <dbReference type="Proteomes" id="UP001642540"/>
    </source>
</evidence>
<keyword evidence="4 6" id="KW-0112">Calmodulin-binding</keyword>
<evidence type="ECO:0000313" key="9">
    <source>
        <dbReference type="EMBL" id="CAL8096410.1"/>
    </source>
</evidence>
<dbReference type="Pfam" id="PF00723">
    <property type="entry name" value="Glyco_hydro_15"/>
    <property type="match status" value="1"/>
</dbReference>
<comment type="similarity">
    <text evidence="2 6">Belongs to the phosphorylase b kinase regulatory chain family.</text>
</comment>
<dbReference type="PANTHER" id="PTHR10749">
    <property type="entry name" value="PHOSPHORYLASE B KINASE REGULATORY SUBUNIT"/>
    <property type="match status" value="1"/>
</dbReference>
<sequence>MARETMSLLTASEPLDFDKRTISRQPSVGDIEMEGFLRGFNLNYEDTVRQLDIYYGIVKRQLLRYQSPTTGIFPVTSSETEVGSVRDSIYCAAAIWCLYQAYRRIDDDRGKSHELGQSTVKCMRGILQCWIRQANRVELFKQQQCPQHALHSKFHLDTGDTVYLDADYSHLQIDIVSLYLIFLVQMTSSGLQIIYTQDEVNFIQNLVYYVERAYRTPDYGMWERGSKYNDGTAEIHASSIGMAKSALEAINGYNLFGDKGASWSVIFVDIDAHNRNRSIFETLLPRESSSKNTDASLIPVISFPAFGTHDEALYTATKDKIVRKLKGEYGFKRFLRDGYKSVMEDPNSRFYPQGKTIDFENIECEWPIFYLFMVVDGVFKGLTEQVEEYCQLARQRLVRDANGDPIVPMYFFVPKDNIELEKQEPGSQFRHVSSEGSAGNLFLWGQSMYVIAQLLTSGLVHVNEIDLVRRYLPSYNRPRRGGRYSAFQGIASDLVVQVVLIAESQRLQAMMATYGIQTQTPHEVEPVQIWPPSQLVKVYEYLGVNKKLGLRGRPSRPIGALGTSKVYRVCGQTVLCYPLIFEVSDFYLSHDMALLIDDIKTELHFVGKYWRVSGRPTMVLLIREEHMRDRKFTEMLDLFAELKKGHCDGLKVRIGRLQNLLSSSCIEHLDFMNMVDPEELDIKPFRQVVHEYSGYQSLTDVPKTLIFNEPCKDYKEFCNKPTWEIVDAYKYIDGYYARCQLLGFLLRREGPHFQIDGSSVHEHLVTLNAQAGVLRLWAAVRYASSLLCQLVDSISPYITTILVNGKQLTFGMIGQEEWVVDKPMSPAEIRDAVYAKVQPHDTVQAVLQQETALYCGKLIVTNPGLFEGVLKIRMGWILHAIVLYKENATNEGLDTPLEACSPSDVRRLLEAVLSVNLEADPKTKLTIYQKRQIEGCLCRVPSNFYARVWHVLKKTPGGIIMAGKTLPQEPTLKHMTLSELNFALLVENMLHNIEHPEYIHIVIELLCVVSTILQRNPELAFKGGLDVDKTVASAFKMFQKDMKVQNKLSEDGSKGPHELYPFFNASTTTTTGYLARAVVNNILQGDMGLTDVDGADFSRNELCNII</sequence>
<dbReference type="Gene3D" id="1.50.10.10">
    <property type="match status" value="1"/>
</dbReference>
<dbReference type="InterPro" id="IPR008928">
    <property type="entry name" value="6-hairpin_glycosidase_sf"/>
</dbReference>
<comment type="subcellular location">
    <subcellularLocation>
        <location evidence="6">Cell membrane</location>
        <topology evidence="6">Lipid-anchor</topology>
        <orientation evidence="6">Cytoplasmic side</orientation>
    </subcellularLocation>
</comment>
<dbReference type="InterPro" id="IPR012341">
    <property type="entry name" value="6hp_glycosidase-like_sf"/>
</dbReference>
<dbReference type="PANTHER" id="PTHR10749:SF8">
    <property type="entry name" value="PHOSPHORYLASE B KINASE REGULATORY SUBUNIT BETA"/>
    <property type="match status" value="1"/>
</dbReference>
<keyword evidence="6" id="KW-0472">Membrane</keyword>
<dbReference type="InterPro" id="IPR045583">
    <property type="entry name" value="KPBA/B_C"/>
</dbReference>
<keyword evidence="10" id="KW-1185">Reference proteome</keyword>
<comment type="function">
    <text evidence="6">Phosphorylase b kinase catalyzes the phosphorylation of serine in certain substrates, including troponin I.</text>
</comment>
<evidence type="ECO:0000256" key="5">
    <source>
        <dbReference type="ARBA" id="ARBA00023277"/>
    </source>
</evidence>
<feature type="domain" description="GH15-like" evidence="7">
    <location>
        <begin position="50"/>
        <end position="876"/>
    </location>
</feature>
<proteinExistence type="inferred from homology"/>
<protein>
    <recommendedName>
        <fullName evidence="6">Phosphorylase b kinase regulatory subunit</fullName>
    </recommendedName>
</protein>
<comment type="caution">
    <text evidence="9">The sequence shown here is derived from an EMBL/GenBank/DDBJ whole genome shotgun (WGS) entry which is preliminary data.</text>
</comment>
<evidence type="ECO:0000256" key="2">
    <source>
        <dbReference type="ARBA" id="ARBA00007128"/>
    </source>
</evidence>
<dbReference type="Proteomes" id="UP001642540">
    <property type="component" value="Unassembled WGS sequence"/>
</dbReference>
<feature type="domain" description="Phosphorylase b kinase regulatory subunit alpha/beta C-terminal" evidence="8">
    <location>
        <begin position="921"/>
        <end position="1074"/>
    </location>
</feature>
<reference evidence="9 10" key="1">
    <citation type="submission" date="2024-08" db="EMBL/GenBank/DDBJ databases">
        <authorList>
            <person name="Cucini C."/>
            <person name="Frati F."/>
        </authorList>
    </citation>
    <scope>NUCLEOTIDE SEQUENCE [LARGE SCALE GENOMIC DNA]</scope>
</reference>
<evidence type="ECO:0000256" key="1">
    <source>
        <dbReference type="ARBA" id="ARBA00005131"/>
    </source>
</evidence>
<dbReference type="InterPro" id="IPR008734">
    <property type="entry name" value="PHK_A/B_su"/>
</dbReference>
<comment type="pathway">
    <text evidence="1 6">Glycan biosynthesis; glycogen metabolism.</text>
</comment>
<accession>A0ABP1QB48</accession>
<keyword evidence="5 6" id="KW-0119">Carbohydrate metabolism</keyword>
<dbReference type="Pfam" id="PF19292">
    <property type="entry name" value="KPBB_C"/>
    <property type="match status" value="1"/>
</dbReference>
<keyword evidence="6" id="KW-1003">Cell membrane</keyword>
<evidence type="ECO:0000259" key="7">
    <source>
        <dbReference type="Pfam" id="PF00723"/>
    </source>
</evidence>
<dbReference type="EMBL" id="CAXLJM020000028">
    <property type="protein sequence ID" value="CAL8096410.1"/>
    <property type="molecule type" value="Genomic_DNA"/>
</dbReference>
<keyword evidence="3 6" id="KW-0321">Glycogen metabolism</keyword>
<evidence type="ECO:0000256" key="6">
    <source>
        <dbReference type="RuleBase" id="RU364123"/>
    </source>
</evidence>
<evidence type="ECO:0000259" key="8">
    <source>
        <dbReference type="Pfam" id="PF19292"/>
    </source>
</evidence>